<evidence type="ECO:0000256" key="1">
    <source>
        <dbReference type="SAM" id="MobiDB-lite"/>
    </source>
</evidence>
<evidence type="ECO:0000313" key="4">
    <source>
        <dbReference type="Proteomes" id="UP001152797"/>
    </source>
</evidence>
<accession>A0A9P1GCJ3</accession>
<dbReference type="EMBL" id="CAMXCT030004262">
    <property type="protein sequence ID" value="CAL4795692.1"/>
    <property type="molecule type" value="Genomic_DNA"/>
</dbReference>
<reference evidence="2" key="1">
    <citation type="submission" date="2022-10" db="EMBL/GenBank/DDBJ databases">
        <authorList>
            <person name="Chen Y."/>
            <person name="Dougan E. K."/>
            <person name="Chan C."/>
            <person name="Rhodes N."/>
            <person name="Thang M."/>
        </authorList>
    </citation>
    <scope>NUCLEOTIDE SEQUENCE</scope>
</reference>
<dbReference type="EMBL" id="CAMXCT020004262">
    <property type="protein sequence ID" value="CAL1161755.1"/>
    <property type="molecule type" value="Genomic_DNA"/>
</dbReference>
<feature type="region of interest" description="Disordered" evidence="1">
    <location>
        <begin position="1"/>
        <end position="20"/>
    </location>
</feature>
<sequence>MVTFQPKGVQDGRERVNEPSPKLRPRVVYFQAARNPPTTSLACLRIWLPPCPSRADSPDAGAGNGVPQGGSHGGRGPPQRPSGLHPHHPRDAATPTVSAADACVMRQGVDGSSLWRPLDFASRSSSERCPCSLRQKPLPCGLLRQEKLAQLAFIIFHPTFRNIFVKSFGYGPAVDHTW</sequence>
<feature type="region of interest" description="Disordered" evidence="1">
    <location>
        <begin position="55"/>
        <end position="96"/>
    </location>
</feature>
<protein>
    <submittedName>
        <fullName evidence="2">Uncharacterized protein</fullName>
    </submittedName>
</protein>
<name>A0A9P1GCJ3_9DINO</name>
<evidence type="ECO:0000313" key="3">
    <source>
        <dbReference type="EMBL" id="CAL1161755.1"/>
    </source>
</evidence>
<dbReference type="Proteomes" id="UP001152797">
    <property type="component" value="Unassembled WGS sequence"/>
</dbReference>
<dbReference type="EMBL" id="CAMXCT010004262">
    <property type="protein sequence ID" value="CAI4008380.1"/>
    <property type="molecule type" value="Genomic_DNA"/>
</dbReference>
<proteinExistence type="predicted"/>
<evidence type="ECO:0000313" key="2">
    <source>
        <dbReference type="EMBL" id="CAI4008380.1"/>
    </source>
</evidence>
<keyword evidence="4" id="KW-1185">Reference proteome</keyword>
<reference evidence="3" key="2">
    <citation type="submission" date="2024-04" db="EMBL/GenBank/DDBJ databases">
        <authorList>
            <person name="Chen Y."/>
            <person name="Shah S."/>
            <person name="Dougan E. K."/>
            <person name="Thang M."/>
            <person name="Chan C."/>
        </authorList>
    </citation>
    <scope>NUCLEOTIDE SEQUENCE [LARGE SCALE GENOMIC DNA]</scope>
</reference>
<dbReference type="AlphaFoldDB" id="A0A9P1GCJ3"/>
<comment type="caution">
    <text evidence="2">The sequence shown here is derived from an EMBL/GenBank/DDBJ whole genome shotgun (WGS) entry which is preliminary data.</text>
</comment>
<gene>
    <name evidence="2" type="ORF">C1SCF055_LOCUS33828</name>
</gene>
<feature type="compositionally biased region" description="Gly residues" evidence="1">
    <location>
        <begin position="62"/>
        <end position="76"/>
    </location>
</feature>
<organism evidence="2">
    <name type="scientific">Cladocopium goreaui</name>
    <dbReference type="NCBI Taxonomy" id="2562237"/>
    <lineage>
        <taxon>Eukaryota</taxon>
        <taxon>Sar</taxon>
        <taxon>Alveolata</taxon>
        <taxon>Dinophyceae</taxon>
        <taxon>Suessiales</taxon>
        <taxon>Symbiodiniaceae</taxon>
        <taxon>Cladocopium</taxon>
    </lineage>
</organism>